<organism evidence="3 4">
    <name type="scientific">Fibroporia radiculosa</name>
    <dbReference type="NCBI Taxonomy" id="599839"/>
    <lineage>
        <taxon>Eukaryota</taxon>
        <taxon>Fungi</taxon>
        <taxon>Dikarya</taxon>
        <taxon>Basidiomycota</taxon>
        <taxon>Agaricomycotina</taxon>
        <taxon>Agaricomycetes</taxon>
        <taxon>Polyporales</taxon>
        <taxon>Fibroporiaceae</taxon>
        <taxon>Fibroporia</taxon>
    </lineage>
</organism>
<dbReference type="OrthoDB" id="6270329at2759"/>
<dbReference type="GeneID" id="24093494"/>
<evidence type="ECO:0000313" key="4">
    <source>
        <dbReference type="Proteomes" id="UP000006352"/>
    </source>
</evidence>
<dbReference type="Gene3D" id="3.30.160.60">
    <property type="entry name" value="Classic Zinc Finger"/>
    <property type="match status" value="1"/>
</dbReference>
<dbReference type="RefSeq" id="XP_012177866.1">
    <property type="nucleotide sequence ID" value="XM_012322476.1"/>
</dbReference>
<dbReference type="EMBL" id="HE796891">
    <property type="protein sequence ID" value="CCL98583.1"/>
    <property type="molecule type" value="Genomic_DNA"/>
</dbReference>
<dbReference type="STRING" id="599839.J4G0G2"/>
<evidence type="ECO:0000313" key="3">
    <source>
        <dbReference type="EMBL" id="CCL98583.1"/>
    </source>
</evidence>
<protein>
    <recommendedName>
        <fullName evidence="2">E3 ubiquitin-protein ligase RNF220 middle domain-containing protein</fullName>
    </recommendedName>
</protein>
<feature type="compositionally biased region" description="Basic and acidic residues" evidence="1">
    <location>
        <begin position="445"/>
        <end position="454"/>
    </location>
</feature>
<feature type="domain" description="E3 ubiquitin-protein ligase RNF220 middle" evidence="2">
    <location>
        <begin position="189"/>
        <end position="432"/>
    </location>
</feature>
<reference evidence="3 4" key="1">
    <citation type="journal article" date="2012" name="Appl. Environ. Microbiol.">
        <title>Short-read sequencing for genomic analysis of the brown rot fungus Fibroporia radiculosa.</title>
        <authorList>
            <person name="Tang J.D."/>
            <person name="Perkins A.D."/>
            <person name="Sonstegard T.S."/>
            <person name="Schroeder S.G."/>
            <person name="Burgess S.C."/>
            <person name="Diehl S.V."/>
        </authorList>
    </citation>
    <scope>NUCLEOTIDE SEQUENCE [LARGE SCALE GENOMIC DNA]</scope>
    <source>
        <strain evidence="3 4">TFFH 294</strain>
    </source>
</reference>
<dbReference type="InParanoid" id="J4G0G2"/>
<feature type="region of interest" description="Disordered" evidence="1">
    <location>
        <begin position="426"/>
        <end position="458"/>
    </location>
</feature>
<proteinExistence type="predicted"/>
<dbReference type="PANTHER" id="PTHR13459">
    <property type="entry name" value="E3 UBIQUITIN-PROTEIN LIGASE RNF220 ISOFORM X1"/>
    <property type="match status" value="1"/>
</dbReference>
<dbReference type="AlphaFoldDB" id="J4G0G2"/>
<evidence type="ECO:0000256" key="1">
    <source>
        <dbReference type="SAM" id="MobiDB-lite"/>
    </source>
</evidence>
<feature type="region of interest" description="Disordered" evidence="1">
    <location>
        <begin position="77"/>
        <end position="190"/>
    </location>
</feature>
<dbReference type="Proteomes" id="UP000006352">
    <property type="component" value="Unassembled WGS sequence"/>
</dbReference>
<feature type="region of interest" description="Disordered" evidence="1">
    <location>
        <begin position="232"/>
        <end position="265"/>
    </location>
</feature>
<accession>J4G0G2</accession>
<dbReference type="HOGENOM" id="CLU_501554_0_0_1"/>
<feature type="compositionally biased region" description="Polar residues" evidence="1">
    <location>
        <begin position="253"/>
        <end position="265"/>
    </location>
</feature>
<gene>
    <name evidence="3" type="ORF">FIBRA_00584</name>
</gene>
<dbReference type="Pfam" id="PF15926">
    <property type="entry name" value="RNF220"/>
    <property type="match status" value="1"/>
</dbReference>
<dbReference type="GO" id="GO:0016567">
    <property type="term" value="P:protein ubiquitination"/>
    <property type="evidence" value="ECO:0007669"/>
    <property type="project" value="TreeGrafter"/>
</dbReference>
<feature type="compositionally biased region" description="Low complexity" evidence="1">
    <location>
        <begin position="159"/>
        <end position="178"/>
    </location>
</feature>
<evidence type="ECO:0000259" key="2">
    <source>
        <dbReference type="Pfam" id="PF15926"/>
    </source>
</evidence>
<keyword evidence="4" id="KW-1185">Reference proteome</keyword>
<dbReference type="GO" id="GO:0061630">
    <property type="term" value="F:ubiquitin protein ligase activity"/>
    <property type="evidence" value="ECO:0007669"/>
    <property type="project" value="TreeGrafter"/>
</dbReference>
<dbReference type="InterPro" id="IPR052443">
    <property type="entry name" value="E3_ubiq-ligase_RNF220-like"/>
</dbReference>
<sequence>MCRVLTGRYREKRGRINRPSTQLMFWQNVCLQGGVSHPCWDEGKQGDVEVGLLSWSPPQLPESGGLPQHVMRDALTSADVRRPPPVPSKASRRNPPRPVPDALSQGRRINRKSQNTHPATPLSPMALSRAASRQEAEQHGFARGKKRALEAMPSEARPSDVSASTTSSRRSPSPSPTSVQAPLKKQKRAETRTCPVCGEAIPVRLLAKHSDLEMARVEEIMKQVGSVEVLADAEPDDGLTSRSRRSSRRGSGLSQSNTSFASSSKVTVEHIAKTIRTLRSHRKQRHARLRELTREEDDGPEWWGSRGEVRNGTTCPVCGKVVPGDVDVVEAHVDSCLAHAKITEGQQQRGAGRCPQTDDDLDVDVEGDMIESVTAGVSFRGTGFDIRDRSQRDIDDDVDIDGEDDAVFGAAQFSETDVIPLATESREQDAEADDVNGDATGTPDGHTHEPKVNGDDATSLSSLVAEGKVVRRRVSTVEDVKRTMDEVMGVGETEEVERTVQKARRYGDKAALIDALEAKISLLSPPFRQGVGILAVVNAGFVA</sequence>
<dbReference type="InterPro" id="IPR031824">
    <property type="entry name" value="RNF220_mid"/>
</dbReference>
<dbReference type="PANTHER" id="PTHR13459:SF1">
    <property type="entry name" value="E3 UBIQUITIN-PROTEIN LIGASE RNF220 ISOFORM X1"/>
    <property type="match status" value="1"/>
</dbReference>
<name>J4G0G2_9APHY</name>